<keyword evidence="1" id="KW-0503">Monooxygenase</keyword>
<proteinExistence type="predicted"/>
<evidence type="ECO:0000313" key="1">
    <source>
        <dbReference type="EMBL" id="KZL76493.1"/>
    </source>
</evidence>
<organism evidence="1 2">
    <name type="scientific">Colletotrichum tofieldiae</name>
    <dbReference type="NCBI Taxonomy" id="708197"/>
    <lineage>
        <taxon>Eukaryota</taxon>
        <taxon>Fungi</taxon>
        <taxon>Dikarya</taxon>
        <taxon>Ascomycota</taxon>
        <taxon>Pezizomycotina</taxon>
        <taxon>Sordariomycetes</taxon>
        <taxon>Hypocreomycetidae</taxon>
        <taxon>Glomerellales</taxon>
        <taxon>Glomerellaceae</taxon>
        <taxon>Colletotrichum</taxon>
        <taxon>Colletotrichum spaethianum species complex</taxon>
    </lineage>
</organism>
<dbReference type="Gene3D" id="3.50.50.60">
    <property type="entry name" value="FAD/NAD(P)-binding domain"/>
    <property type="match status" value="1"/>
</dbReference>
<accession>A0A166XDG4</accession>
<comment type="caution">
    <text evidence="1">The sequence shown here is derived from an EMBL/GenBank/DDBJ whole genome shotgun (WGS) entry which is preliminary data.</text>
</comment>
<sequence>MAAEDALSLAECLRNAGRSDVPMATRVHEKLRYERVSLVQKTGFVNRREMHRDMKTITQDGNSPMLQGKWIWSHNPELYAKNNFCAARAAIEAGTDFENTNLPPGHKWESWTMEKELEKEATGVFLQDLKNNGDWGVSP</sequence>
<dbReference type="AlphaFoldDB" id="A0A166XDG4"/>
<keyword evidence="2" id="KW-1185">Reference proteome</keyword>
<dbReference type="GO" id="GO:0004497">
    <property type="term" value="F:monooxygenase activity"/>
    <property type="evidence" value="ECO:0007669"/>
    <property type="project" value="UniProtKB-KW"/>
</dbReference>
<dbReference type="InterPro" id="IPR036188">
    <property type="entry name" value="FAD/NAD-bd_sf"/>
</dbReference>
<keyword evidence="1" id="KW-0560">Oxidoreductase</keyword>
<dbReference type="Proteomes" id="UP000076552">
    <property type="component" value="Unassembled WGS sequence"/>
</dbReference>
<reference evidence="1 2" key="1">
    <citation type="submission" date="2015-06" db="EMBL/GenBank/DDBJ databases">
        <title>Survival trade-offs in plant roots during colonization by closely related pathogenic and mutualistic fungi.</title>
        <authorList>
            <person name="Hacquard S."/>
            <person name="Kracher B."/>
            <person name="Hiruma K."/>
            <person name="Weinman A."/>
            <person name="Muench P."/>
            <person name="Garrido Oter R."/>
            <person name="Ver Loren van Themaat E."/>
            <person name="Dallerey J.-F."/>
            <person name="Damm U."/>
            <person name="Henrissat B."/>
            <person name="Lespinet O."/>
            <person name="Thon M."/>
            <person name="Kemen E."/>
            <person name="McHardy A.C."/>
            <person name="Schulze-Lefert P."/>
            <person name="O'Connell R.J."/>
        </authorList>
    </citation>
    <scope>NUCLEOTIDE SEQUENCE [LARGE SCALE GENOMIC DNA]</scope>
    <source>
        <strain evidence="1 2">0861</strain>
    </source>
</reference>
<evidence type="ECO:0000313" key="2">
    <source>
        <dbReference type="Proteomes" id="UP000076552"/>
    </source>
</evidence>
<protein>
    <submittedName>
        <fullName evidence="1">FAD binding domain protein (Putative monooxygenase)</fullName>
    </submittedName>
</protein>
<dbReference type="EMBL" id="LFIV01000014">
    <property type="protein sequence ID" value="KZL76493.1"/>
    <property type="molecule type" value="Genomic_DNA"/>
</dbReference>
<name>A0A166XDG4_9PEZI</name>
<gene>
    <name evidence="1" type="ORF">CT0861_00850</name>
</gene>
<dbReference type="STRING" id="708197.A0A166XDG4"/>